<dbReference type="InterPro" id="IPR016181">
    <property type="entry name" value="Acyl_CoA_acyltransferase"/>
</dbReference>
<proteinExistence type="predicted"/>
<comment type="caution">
    <text evidence="4">The sequence shown here is derived from an EMBL/GenBank/DDBJ whole genome shotgun (WGS) entry which is preliminary data.</text>
</comment>
<dbReference type="Proteomes" id="UP000017842">
    <property type="component" value="Unassembled WGS sequence"/>
</dbReference>
<name>V5C3P3_9GAMM</name>
<dbReference type="SUPFAM" id="SSF55729">
    <property type="entry name" value="Acyl-CoA N-acyltransferases (Nat)"/>
    <property type="match status" value="1"/>
</dbReference>
<dbReference type="PROSITE" id="PS51186">
    <property type="entry name" value="GNAT"/>
    <property type="match status" value="1"/>
</dbReference>
<dbReference type="InterPro" id="IPR050832">
    <property type="entry name" value="Bact_Acetyltransf"/>
</dbReference>
<evidence type="ECO:0000256" key="2">
    <source>
        <dbReference type="ARBA" id="ARBA00023315"/>
    </source>
</evidence>
<dbReference type="Pfam" id="PF00583">
    <property type="entry name" value="Acetyltransf_1"/>
    <property type="match status" value="1"/>
</dbReference>
<evidence type="ECO:0000259" key="3">
    <source>
        <dbReference type="PROSITE" id="PS51186"/>
    </source>
</evidence>
<protein>
    <submittedName>
        <fullName evidence="4">Acetyltransferase</fullName>
    </submittedName>
</protein>
<dbReference type="AlphaFoldDB" id="V5C3P3"/>
<reference evidence="4 5" key="1">
    <citation type="journal article" date="2013" name="Genome Announc.">
        <title>Draft Genome Sequence of the Methanotrophic Gammaproteobacterium Methyloglobulus morosus DSM 22980 Strain KoM1.</title>
        <authorList>
            <person name="Poehlein A."/>
            <person name="Deutzmann J.S."/>
            <person name="Daniel R."/>
            <person name="Simeonova D.D."/>
        </authorList>
    </citation>
    <scope>NUCLEOTIDE SEQUENCE [LARGE SCALE GENOMIC DNA]</scope>
    <source>
        <strain evidence="4 5">KoM1</strain>
    </source>
</reference>
<evidence type="ECO:0000313" key="4">
    <source>
        <dbReference type="EMBL" id="ESS71438.1"/>
    </source>
</evidence>
<keyword evidence="1 4" id="KW-0808">Transferase</keyword>
<organism evidence="4 5">
    <name type="scientific">Methyloglobulus morosus KoM1</name>
    <dbReference type="NCBI Taxonomy" id="1116472"/>
    <lineage>
        <taxon>Bacteria</taxon>
        <taxon>Pseudomonadati</taxon>
        <taxon>Pseudomonadota</taxon>
        <taxon>Gammaproteobacteria</taxon>
        <taxon>Methylococcales</taxon>
        <taxon>Methylococcaceae</taxon>
        <taxon>Methyloglobulus</taxon>
    </lineage>
</organism>
<dbReference type="RefSeq" id="WP_023495482.1">
    <property type="nucleotide sequence ID" value="NZ_AYLO01000098.1"/>
</dbReference>
<accession>V5C3P3</accession>
<dbReference type="STRING" id="1116472.MGMO_103c00050"/>
<sequence>MSGLIFCREASKKDLEEVLDLYAQPDFDDGKILSLSEAERLFERMAHYPDYKIYVALCEEQIAGTFALLVMDNLGHLGAPSAIIEDVAVDPRWQGHGIGKKMMEHALELCRAKGCYKAVISSNLKRERAQAFYESLGFERHGYSYRVLL</sequence>
<keyword evidence="5" id="KW-1185">Reference proteome</keyword>
<dbReference type="OrthoDB" id="9775804at2"/>
<evidence type="ECO:0000313" key="5">
    <source>
        <dbReference type="Proteomes" id="UP000017842"/>
    </source>
</evidence>
<dbReference type="InterPro" id="IPR000182">
    <property type="entry name" value="GNAT_dom"/>
</dbReference>
<dbReference type="Gene3D" id="3.40.630.30">
    <property type="match status" value="1"/>
</dbReference>
<dbReference type="CDD" id="cd04301">
    <property type="entry name" value="NAT_SF"/>
    <property type="match status" value="1"/>
</dbReference>
<keyword evidence="2" id="KW-0012">Acyltransferase</keyword>
<dbReference type="EMBL" id="AYLO01000098">
    <property type="protein sequence ID" value="ESS71438.1"/>
    <property type="molecule type" value="Genomic_DNA"/>
</dbReference>
<feature type="domain" description="N-acetyltransferase" evidence="3">
    <location>
        <begin position="5"/>
        <end position="149"/>
    </location>
</feature>
<dbReference type="eggNOG" id="COG0456">
    <property type="taxonomic scope" value="Bacteria"/>
</dbReference>
<gene>
    <name evidence="4" type="ORF">MGMO_103c00050</name>
</gene>
<dbReference type="PANTHER" id="PTHR43877">
    <property type="entry name" value="AMINOALKYLPHOSPHONATE N-ACETYLTRANSFERASE-RELATED-RELATED"/>
    <property type="match status" value="1"/>
</dbReference>
<evidence type="ECO:0000256" key="1">
    <source>
        <dbReference type="ARBA" id="ARBA00022679"/>
    </source>
</evidence>
<dbReference type="GO" id="GO:0016747">
    <property type="term" value="F:acyltransferase activity, transferring groups other than amino-acyl groups"/>
    <property type="evidence" value="ECO:0007669"/>
    <property type="project" value="InterPro"/>
</dbReference>